<dbReference type="GO" id="GO:0004560">
    <property type="term" value="F:alpha-L-fucosidase activity"/>
    <property type="evidence" value="ECO:0007669"/>
    <property type="project" value="InterPro"/>
</dbReference>
<evidence type="ECO:0000259" key="1">
    <source>
        <dbReference type="Pfam" id="PF14498"/>
    </source>
</evidence>
<dbReference type="PANTHER" id="PTHR31084">
    <property type="entry name" value="ALPHA-L-FUCOSIDASE 2"/>
    <property type="match status" value="1"/>
</dbReference>
<keyword evidence="5" id="KW-1185">Reference proteome</keyword>
<dbReference type="PANTHER" id="PTHR31084:SF0">
    <property type="entry name" value="ALPHA-L-FUCOSIDASE 2"/>
    <property type="match status" value="1"/>
</dbReference>
<protein>
    <submittedName>
        <fullName evidence="4">Trehalose and maltose hydrolases (Possible phosphorylases)</fullName>
    </submittedName>
</protein>
<feature type="domain" description="Glycosyl hydrolase family 95 catalytic" evidence="3">
    <location>
        <begin position="294"/>
        <end position="697"/>
    </location>
</feature>
<dbReference type="InterPro" id="IPR012341">
    <property type="entry name" value="6hp_glycosidase-like_sf"/>
</dbReference>
<evidence type="ECO:0000313" key="4">
    <source>
        <dbReference type="EMBL" id="ARN55813.1"/>
    </source>
</evidence>
<feature type="domain" description="Glycosyl hydrolase family 95 N-terminal" evidence="1">
    <location>
        <begin position="33"/>
        <end position="267"/>
    </location>
</feature>
<dbReference type="PIRSF" id="PIRSF007663">
    <property type="entry name" value="UCP007663"/>
    <property type="match status" value="1"/>
</dbReference>
<dbReference type="Pfam" id="PF21307">
    <property type="entry name" value="Glyco_hydro_95_C"/>
    <property type="match status" value="1"/>
</dbReference>
<dbReference type="InterPro" id="IPR016518">
    <property type="entry name" value="Alpha-L-fucosidase"/>
</dbReference>
<dbReference type="Pfam" id="PF14498">
    <property type="entry name" value="Glyco_hyd_65N_2"/>
    <property type="match status" value="1"/>
</dbReference>
<dbReference type="RefSeq" id="WP_085754540.1">
    <property type="nucleotide sequence ID" value="NZ_CP021023.1"/>
</dbReference>
<dbReference type="InterPro" id="IPR027414">
    <property type="entry name" value="GH95_N_dom"/>
</dbReference>
<name>A0A1W6LJ96_9BACT</name>
<sequence>MKLIKESTAVLIAAALLIINITAVSAGGSSSHLWYEEPAEKWTEALPVGSGRLGAMVFGGISEERIQLNEDTVWAGPPVPEANEKLYPAFKKARRLIFEGKYEQADEVVQAALPPRIVPRSYQTLGDLILDFDMKGEASYYKRSLDLENAICKTEFTIAGNKITREVFASRPDRTIAVRITASEPKSLNFAANLSRPADYNTESLGDNMLSMRGQASHNGKHKGVRYSCLMKAESIDGQILTENKRLRIENASSAVILIAAETNYNKEKPYTPLTDSLKEKCLQTLKAASKRGVKELKKKHISEYRRLYSRVSLNLPETSSSPKPTGERLKAIKQGKSDPSFSALYFNFGRYLLISSSRPGCMPANLQGIWNKHIAAPWNSDYHVNINMQMNYWPAEVCNLSECHKPFFDFIENVYSKGSETARKAYGARGTVIHHTTDPWLFTSPFGKVRWGYWPFGGAWCSSHFMEHYRFTQDKEFLRERAYPALKANSLFLLDYLAEDPETGLLTAGPAGSPENAFKTKNGKDGFLDMGAAMSQQITWDVFTNTIEAADVLKIENQFIENVKSAKARLALPKIGEDGRLLEWSEDFEEPAPGHRHISHAYGLHPGRQYTYSRSPEETKAVKKSVDFRLDHGGGHTGWSRAWIINIWARLGESEKAHSNLLSLYSKSTLRNLFDTHPPFQIDGNFGGCAGIAEMLLQSHTDSIELLPALPKAWEKGEITGLKARGGFEIDIKWEKGELAEASFIPSRSGSLKLRYKNKTAEIPSRKGIKYKFNNSLEIISKRGK</sequence>
<reference evidence="5" key="1">
    <citation type="submission" date="2017-04" db="EMBL/GenBank/DDBJ databases">
        <title>Comparative genomics and description of representatives of a novel lineage of planctomycetes thriving in anoxic sediments.</title>
        <authorList>
            <person name="Spring S."/>
            <person name="Bunk B."/>
            <person name="Sproer C."/>
        </authorList>
    </citation>
    <scope>NUCLEOTIDE SEQUENCE [LARGE SCALE GENOMIC DNA]</scope>
    <source>
        <strain evidence="5">ST-PulAB-D4</strain>
    </source>
</reference>
<dbReference type="Gene3D" id="1.50.10.10">
    <property type="match status" value="1"/>
</dbReference>
<keyword evidence="4" id="KW-0378">Hydrolase</keyword>
<evidence type="ECO:0000259" key="2">
    <source>
        <dbReference type="Pfam" id="PF21307"/>
    </source>
</evidence>
<dbReference type="EMBL" id="CP021023">
    <property type="protein sequence ID" value="ARN55813.1"/>
    <property type="molecule type" value="Genomic_DNA"/>
</dbReference>
<dbReference type="InterPro" id="IPR008928">
    <property type="entry name" value="6-hairpin_glycosidase_sf"/>
</dbReference>
<accession>A0A1W6LJ96</accession>
<dbReference type="SUPFAM" id="SSF48208">
    <property type="entry name" value="Six-hairpin glycosidases"/>
    <property type="match status" value="1"/>
</dbReference>
<dbReference type="InterPro" id="IPR049053">
    <property type="entry name" value="AFCA-like_C"/>
</dbReference>
<dbReference type="KEGG" id="pbp:STSP1_00179"/>
<proteinExistence type="predicted"/>
<dbReference type="Proteomes" id="UP000193334">
    <property type="component" value="Chromosome"/>
</dbReference>
<organism evidence="4 5">
    <name type="scientific">Sedimentisphaera salicampi</name>
    <dbReference type="NCBI Taxonomy" id="1941349"/>
    <lineage>
        <taxon>Bacteria</taxon>
        <taxon>Pseudomonadati</taxon>
        <taxon>Planctomycetota</taxon>
        <taxon>Phycisphaerae</taxon>
        <taxon>Sedimentisphaerales</taxon>
        <taxon>Sedimentisphaeraceae</taxon>
        <taxon>Sedimentisphaera</taxon>
    </lineage>
</organism>
<dbReference type="GO" id="GO:0005975">
    <property type="term" value="P:carbohydrate metabolic process"/>
    <property type="evidence" value="ECO:0007669"/>
    <property type="project" value="InterPro"/>
</dbReference>
<feature type="domain" description="Alpha fucosidase A-like C-terminal" evidence="2">
    <location>
        <begin position="699"/>
        <end position="767"/>
    </location>
</feature>
<dbReference type="InterPro" id="IPR054363">
    <property type="entry name" value="GH95_cat"/>
</dbReference>
<gene>
    <name evidence="4" type="ORF">STSP1_00179</name>
</gene>
<evidence type="ECO:0000259" key="3">
    <source>
        <dbReference type="Pfam" id="PF22124"/>
    </source>
</evidence>
<evidence type="ECO:0000313" key="5">
    <source>
        <dbReference type="Proteomes" id="UP000193334"/>
    </source>
</evidence>
<dbReference type="AlphaFoldDB" id="A0A1W6LJ96"/>
<dbReference type="Pfam" id="PF22124">
    <property type="entry name" value="Glyco_hydro_95_cat"/>
    <property type="match status" value="1"/>
</dbReference>
<dbReference type="STRING" id="1941349.STSP1_00179"/>
<dbReference type="FunFam" id="1.50.10.10:FF:000028">
    <property type="entry name" value="Alpha-L-fucosidase 2"/>
    <property type="match status" value="1"/>
</dbReference>